<gene>
    <name evidence="2" type="ORF">EVAR_64955_1</name>
</gene>
<feature type="compositionally biased region" description="Low complexity" evidence="1">
    <location>
        <begin position="23"/>
        <end position="33"/>
    </location>
</feature>
<organism evidence="2 3">
    <name type="scientific">Eumeta variegata</name>
    <name type="common">Bagworm moth</name>
    <name type="synonym">Eumeta japonica</name>
    <dbReference type="NCBI Taxonomy" id="151549"/>
    <lineage>
        <taxon>Eukaryota</taxon>
        <taxon>Metazoa</taxon>
        <taxon>Ecdysozoa</taxon>
        <taxon>Arthropoda</taxon>
        <taxon>Hexapoda</taxon>
        <taxon>Insecta</taxon>
        <taxon>Pterygota</taxon>
        <taxon>Neoptera</taxon>
        <taxon>Endopterygota</taxon>
        <taxon>Lepidoptera</taxon>
        <taxon>Glossata</taxon>
        <taxon>Ditrysia</taxon>
        <taxon>Tineoidea</taxon>
        <taxon>Psychidae</taxon>
        <taxon>Oiketicinae</taxon>
        <taxon>Eumeta</taxon>
    </lineage>
</organism>
<comment type="caution">
    <text evidence="2">The sequence shown here is derived from an EMBL/GenBank/DDBJ whole genome shotgun (WGS) entry which is preliminary data.</text>
</comment>
<evidence type="ECO:0000313" key="2">
    <source>
        <dbReference type="EMBL" id="GBP85286.1"/>
    </source>
</evidence>
<reference evidence="2 3" key="1">
    <citation type="journal article" date="2019" name="Commun. Biol.">
        <title>The bagworm genome reveals a unique fibroin gene that provides high tensile strength.</title>
        <authorList>
            <person name="Kono N."/>
            <person name="Nakamura H."/>
            <person name="Ohtoshi R."/>
            <person name="Tomita M."/>
            <person name="Numata K."/>
            <person name="Arakawa K."/>
        </authorList>
    </citation>
    <scope>NUCLEOTIDE SEQUENCE [LARGE SCALE GENOMIC DNA]</scope>
</reference>
<protein>
    <submittedName>
        <fullName evidence="2">Uncharacterized protein</fullName>
    </submittedName>
</protein>
<feature type="region of interest" description="Disordered" evidence="1">
    <location>
        <begin position="1"/>
        <end position="33"/>
    </location>
</feature>
<evidence type="ECO:0000313" key="3">
    <source>
        <dbReference type="Proteomes" id="UP000299102"/>
    </source>
</evidence>
<feature type="region of interest" description="Disordered" evidence="1">
    <location>
        <begin position="139"/>
        <end position="185"/>
    </location>
</feature>
<dbReference type="Proteomes" id="UP000299102">
    <property type="component" value="Unassembled WGS sequence"/>
</dbReference>
<evidence type="ECO:0000256" key="1">
    <source>
        <dbReference type="SAM" id="MobiDB-lite"/>
    </source>
</evidence>
<sequence length="185" mass="20415">MPTFCHAAGARPSRSFTDRGGRASSSPPASAPAASPFELYLHAAPPFQRQRPPRRGWDEMGFYRSLPFHAIRRSIICKPAKRVRIVSVTSHVKRPPRPLSRGRDDYLLVDNSANLPFAVREAGSHRPLAGIYYTLKTLRNPRKRDRPKGVQQTKQCISKTNSPSVGGKQARGGLGEGPTDPSARH</sequence>
<name>A0A4C1Z9L3_EUMVA</name>
<feature type="compositionally biased region" description="Polar residues" evidence="1">
    <location>
        <begin position="150"/>
        <end position="164"/>
    </location>
</feature>
<keyword evidence="3" id="KW-1185">Reference proteome</keyword>
<proteinExistence type="predicted"/>
<accession>A0A4C1Z9L3</accession>
<dbReference type="EMBL" id="BGZK01001726">
    <property type="protein sequence ID" value="GBP85286.1"/>
    <property type="molecule type" value="Genomic_DNA"/>
</dbReference>
<dbReference type="AlphaFoldDB" id="A0A4C1Z9L3"/>